<dbReference type="Gene3D" id="3.10.450.40">
    <property type="match status" value="2"/>
</dbReference>
<gene>
    <name evidence="3" type="ORF">FM115_09515</name>
</gene>
<dbReference type="EMBL" id="FUKW01000132">
    <property type="protein sequence ID" value="SJN42473.1"/>
    <property type="molecule type" value="Genomic_DNA"/>
</dbReference>
<evidence type="ECO:0000313" key="4">
    <source>
        <dbReference type="Proteomes" id="UP000195611"/>
    </source>
</evidence>
<protein>
    <submittedName>
        <fullName evidence="3">Uncharacterized protein</fullName>
    </submittedName>
</protein>
<reference evidence="3 4" key="1">
    <citation type="submission" date="2017-02" db="EMBL/GenBank/DDBJ databases">
        <authorList>
            <person name="Peterson S.W."/>
        </authorList>
    </citation>
    <scope>NUCLEOTIDE SEQUENCE [LARGE SCALE GENOMIC DNA]</scope>
    <source>
        <strain evidence="3 4">42ea</strain>
    </source>
</reference>
<evidence type="ECO:0000259" key="1">
    <source>
        <dbReference type="Pfam" id="PF03413"/>
    </source>
</evidence>
<evidence type="ECO:0000313" key="3">
    <source>
        <dbReference type="EMBL" id="SJN42473.1"/>
    </source>
</evidence>
<dbReference type="AlphaFoldDB" id="A0A1R4KER1"/>
<feature type="domain" description="PepSY" evidence="1">
    <location>
        <begin position="95"/>
        <end position="152"/>
    </location>
</feature>
<dbReference type="Pfam" id="PF03413">
    <property type="entry name" value="PepSY"/>
    <property type="match status" value="1"/>
</dbReference>
<name>A0A1R4KER1_9LACT</name>
<dbReference type="RefSeq" id="WP_087059630.1">
    <property type="nucleotide sequence ID" value="NZ_FUKW01000132.1"/>
</dbReference>
<dbReference type="Proteomes" id="UP000195611">
    <property type="component" value="Unassembled WGS sequence"/>
</dbReference>
<dbReference type="InterPro" id="IPR025711">
    <property type="entry name" value="PepSY"/>
</dbReference>
<dbReference type="InterPro" id="IPR046350">
    <property type="entry name" value="Cystatin_sf"/>
</dbReference>
<evidence type="ECO:0000259" key="2">
    <source>
        <dbReference type="Pfam" id="PF17881"/>
    </source>
</evidence>
<organism evidence="3 4">
    <name type="scientific">Marinilactibacillus psychrotolerans 42ea</name>
    <dbReference type="NCBI Taxonomy" id="1255609"/>
    <lineage>
        <taxon>Bacteria</taxon>
        <taxon>Bacillati</taxon>
        <taxon>Bacillota</taxon>
        <taxon>Bacilli</taxon>
        <taxon>Lactobacillales</taxon>
        <taxon>Carnobacteriaceae</taxon>
        <taxon>Marinilactibacillus</taxon>
    </lineage>
</organism>
<accession>A0A1R4KER1</accession>
<proteinExistence type="predicted"/>
<dbReference type="SUPFAM" id="SSF54403">
    <property type="entry name" value="Cystatin/monellin"/>
    <property type="match status" value="2"/>
</dbReference>
<dbReference type="Pfam" id="PF17881">
    <property type="entry name" value="TseB"/>
    <property type="match status" value="1"/>
</dbReference>
<dbReference type="InterPro" id="IPR041401">
    <property type="entry name" value="TseB-like_dom"/>
</dbReference>
<sequence>MKKFFIGLAVFLIMLIAGTIVLYRRSVAPYNNSKNQAFEYAMTHSEIITPEEFYWYNDSETFFAVVGKTEEETELVVLINQDNGETTSIPVEETITKQQAIQRTREARQPAKILEARIGMDNNTPIWEVSYRNENGRLGYYILNLEDGEWLKTIDNI</sequence>
<feature type="domain" description="Cell wall elongation regulator TseB-like" evidence="2">
    <location>
        <begin position="36"/>
        <end position="80"/>
    </location>
</feature>